<dbReference type="VEuPathDB" id="FungiDB:PAAG_05560"/>
<keyword evidence="3" id="KW-1185">Reference proteome</keyword>
<dbReference type="HOGENOM" id="CLU_114631_1_0_1"/>
<feature type="compositionally biased region" description="Polar residues" evidence="1">
    <location>
        <begin position="56"/>
        <end position="65"/>
    </location>
</feature>
<dbReference type="EMBL" id="KN294006">
    <property type="protein sequence ID" value="EEH34511.2"/>
    <property type="molecule type" value="Genomic_DNA"/>
</dbReference>
<reference evidence="2 3" key="1">
    <citation type="journal article" date="2011" name="PLoS Genet.">
        <title>Comparative genomic analysis of human fungal pathogens causing paracoccidioidomycosis.</title>
        <authorList>
            <person name="Desjardins C.A."/>
            <person name="Champion M.D."/>
            <person name="Holder J.W."/>
            <person name="Muszewska A."/>
            <person name="Goldberg J."/>
            <person name="Bailao A.M."/>
            <person name="Brigido M.M."/>
            <person name="Ferreira M.E."/>
            <person name="Garcia A.M."/>
            <person name="Grynberg M."/>
            <person name="Gujja S."/>
            <person name="Heiman D.I."/>
            <person name="Henn M.R."/>
            <person name="Kodira C.D."/>
            <person name="Leon-Narvaez H."/>
            <person name="Longo L.V."/>
            <person name="Ma L.J."/>
            <person name="Malavazi I."/>
            <person name="Matsuo A.L."/>
            <person name="Morais F.V."/>
            <person name="Pereira M."/>
            <person name="Rodriguez-Brito S."/>
            <person name="Sakthikumar S."/>
            <person name="Salem-Izacc S.M."/>
            <person name="Sykes S.M."/>
            <person name="Teixeira M.M."/>
            <person name="Vallejo M.C."/>
            <person name="Walter M.E."/>
            <person name="Yandava C."/>
            <person name="Young S."/>
            <person name="Zeng Q."/>
            <person name="Zucker J."/>
            <person name="Felipe M.S."/>
            <person name="Goldman G.H."/>
            <person name="Haas B.J."/>
            <person name="McEwen J.G."/>
            <person name="Nino-Vega G."/>
            <person name="Puccia R."/>
            <person name="San-Blas G."/>
            <person name="Soares C.M."/>
            <person name="Birren B.W."/>
            <person name="Cuomo C.A."/>
        </authorList>
    </citation>
    <scope>NUCLEOTIDE SEQUENCE [LARGE SCALE GENOMIC DNA]</scope>
    <source>
        <strain evidence="3">ATCC MYA-826 / Pb01</strain>
    </source>
</reference>
<gene>
    <name evidence="2" type="ORF">PAAG_05560</name>
</gene>
<protein>
    <submittedName>
        <fullName evidence="2">Uncharacterized protein</fullName>
    </submittedName>
</protein>
<feature type="region of interest" description="Disordered" evidence="1">
    <location>
        <begin position="16"/>
        <end position="65"/>
    </location>
</feature>
<dbReference type="GeneID" id="9095606"/>
<dbReference type="Proteomes" id="UP000002059">
    <property type="component" value="Partially assembled WGS sequence"/>
</dbReference>
<sequence length="157" mass="17509">MLRTAVAVGAFSSLDENEELEDSEQKSSSNHFINSSSCESDETSASESIHEFTAASERTPSLQPQMPTFNAIDMITMSVADLLIFCQQMTHQNASNINNDISADDFKSQICEYQKNVQRAIDKILVDVKVISETDILIKNQYVCSDDISQNMLNTEK</sequence>
<dbReference type="AlphaFoldDB" id="C1H467"/>
<name>C1H467_PARBA</name>
<evidence type="ECO:0000256" key="1">
    <source>
        <dbReference type="SAM" id="MobiDB-lite"/>
    </source>
</evidence>
<dbReference type="KEGG" id="pbl:PAAG_05560"/>
<evidence type="ECO:0000313" key="3">
    <source>
        <dbReference type="Proteomes" id="UP000002059"/>
    </source>
</evidence>
<feature type="compositionally biased region" description="Low complexity" evidence="1">
    <location>
        <begin position="27"/>
        <end position="38"/>
    </location>
</feature>
<accession>C1H467</accession>
<organism evidence="2 3">
    <name type="scientific">Paracoccidioides lutzii (strain ATCC MYA-826 / Pb01)</name>
    <name type="common">Paracoccidioides brasiliensis</name>
    <dbReference type="NCBI Taxonomy" id="502779"/>
    <lineage>
        <taxon>Eukaryota</taxon>
        <taxon>Fungi</taxon>
        <taxon>Dikarya</taxon>
        <taxon>Ascomycota</taxon>
        <taxon>Pezizomycotina</taxon>
        <taxon>Eurotiomycetes</taxon>
        <taxon>Eurotiomycetidae</taxon>
        <taxon>Onygenales</taxon>
        <taxon>Ajellomycetaceae</taxon>
        <taxon>Paracoccidioides</taxon>
    </lineage>
</organism>
<evidence type="ECO:0000313" key="2">
    <source>
        <dbReference type="EMBL" id="EEH34511.2"/>
    </source>
</evidence>
<dbReference type="RefSeq" id="XP_015699841.1">
    <property type="nucleotide sequence ID" value="XM_015845615.1"/>
</dbReference>
<proteinExistence type="predicted"/>